<dbReference type="EMBL" id="WMIG01000001">
    <property type="protein sequence ID" value="MTH58331.1"/>
    <property type="molecule type" value="Genomic_DNA"/>
</dbReference>
<evidence type="ECO:0000256" key="8">
    <source>
        <dbReference type="ARBA" id="ARBA00022737"/>
    </source>
</evidence>
<dbReference type="GO" id="GO:0004360">
    <property type="term" value="F:glutamine-fructose-6-phosphate transaminase (isomerizing) activity"/>
    <property type="evidence" value="ECO:0007669"/>
    <property type="project" value="UniProtKB-UniRule"/>
</dbReference>
<dbReference type="Pfam" id="PF01380">
    <property type="entry name" value="SIS"/>
    <property type="match status" value="2"/>
</dbReference>
<reference evidence="13 14" key="1">
    <citation type="submission" date="2019-11" db="EMBL/GenBank/DDBJ databases">
        <authorList>
            <person name="Dong K."/>
        </authorList>
    </citation>
    <scope>NUCLEOTIDE SEQUENCE [LARGE SCALE GENOMIC DNA]</scope>
    <source>
        <strain evidence="13 14">NBRC 112902</strain>
    </source>
</reference>
<feature type="active site" description="For Fru-6P isomerization activity" evidence="10">
    <location>
        <position position="600"/>
    </location>
</feature>
<keyword evidence="9" id="KW-0315">Glutamine amidotransferase</keyword>
<accession>A0A844HKM1</accession>
<evidence type="ECO:0000256" key="5">
    <source>
        <dbReference type="ARBA" id="ARBA00022490"/>
    </source>
</evidence>
<keyword evidence="6 10" id="KW-0032">Aminotransferase</keyword>
<dbReference type="GO" id="GO:0005975">
    <property type="term" value="P:carbohydrate metabolic process"/>
    <property type="evidence" value="ECO:0007669"/>
    <property type="project" value="UniProtKB-UniRule"/>
</dbReference>
<dbReference type="Gene3D" id="3.40.50.10490">
    <property type="entry name" value="Glucose-6-phosphate isomerase like protein, domain 1"/>
    <property type="match status" value="2"/>
</dbReference>
<evidence type="ECO:0000256" key="3">
    <source>
        <dbReference type="ARBA" id="ARBA00012916"/>
    </source>
</evidence>
<comment type="caution">
    <text evidence="13">The sequence shown here is derived from an EMBL/GenBank/DDBJ whole genome shotgun (WGS) entry which is preliminary data.</text>
</comment>
<gene>
    <name evidence="10 13" type="primary">glmS</name>
    <name evidence="13" type="ORF">GL300_03805</name>
</gene>
<dbReference type="Gene3D" id="3.60.20.10">
    <property type="entry name" value="Glutamine Phosphoribosylpyrophosphate, subunit 1, domain 1"/>
    <property type="match status" value="1"/>
</dbReference>
<dbReference type="GO" id="GO:0097367">
    <property type="term" value="F:carbohydrate derivative binding"/>
    <property type="evidence" value="ECO:0007669"/>
    <property type="project" value="InterPro"/>
</dbReference>
<keyword evidence="5 10" id="KW-0963">Cytoplasm</keyword>
<dbReference type="PANTHER" id="PTHR10937">
    <property type="entry name" value="GLUCOSAMINE--FRUCTOSE-6-PHOSPHATE AMINOTRANSFERASE, ISOMERIZING"/>
    <property type="match status" value="1"/>
</dbReference>
<evidence type="ECO:0000256" key="10">
    <source>
        <dbReference type="HAMAP-Rule" id="MF_00164"/>
    </source>
</evidence>
<dbReference type="InterPro" id="IPR005855">
    <property type="entry name" value="GFAT"/>
</dbReference>
<dbReference type="AlphaFoldDB" id="A0A844HKM1"/>
<dbReference type="HAMAP" id="MF_00164">
    <property type="entry name" value="GlmS"/>
    <property type="match status" value="1"/>
</dbReference>
<evidence type="ECO:0000313" key="14">
    <source>
        <dbReference type="Proteomes" id="UP000449846"/>
    </source>
</evidence>
<dbReference type="NCBIfam" id="NF001484">
    <property type="entry name" value="PRK00331.1"/>
    <property type="match status" value="1"/>
</dbReference>
<dbReference type="OrthoDB" id="9761808at2"/>
<keyword evidence="14" id="KW-1185">Reference proteome</keyword>
<dbReference type="InterPro" id="IPR047084">
    <property type="entry name" value="GFAT_N"/>
</dbReference>
<dbReference type="GO" id="GO:0006047">
    <property type="term" value="P:UDP-N-acetylglucosamine metabolic process"/>
    <property type="evidence" value="ECO:0007669"/>
    <property type="project" value="TreeGrafter"/>
</dbReference>
<dbReference type="GO" id="GO:0006002">
    <property type="term" value="P:fructose 6-phosphate metabolic process"/>
    <property type="evidence" value="ECO:0007669"/>
    <property type="project" value="TreeGrafter"/>
</dbReference>
<dbReference type="InterPro" id="IPR029055">
    <property type="entry name" value="Ntn_hydrolases_N"/>
</dbReference>
<name>A0A844HKM1_9RHOB</name>
<protein>
    <recommendedName>
        <fullName evidence="4 10">Glutamine--fructose-6-phosphate aminotransferase [isomerizing]</fullName>
        <ecNumber evidence="3 10">2.6.1.16</ecNumber>
    </recommendedName>
    <alternativeName>
        <fullName evidence="10">D-fructose-6-phosphate amidotransferase</fullName>
    </alternativeName>
    <alternativeName>
        <fullName evidence="10">GFAT</fullName>
    </alternativeName>
    <alternativeName>
        <fullName evidence="10">Glucosamine-6-phosphate synthase</fullName>
    </alternativeName>
    <alternativeName>
        <fullName evidence="10">Hexosephosphate aminotransferase</fullName>
    </alternativeName>
    <alternativeName>
        <fullName evidence="10">L-glutamine--D-fructose-6-phosphate amidotransferase</fullName>
    </alternativeName>
</protein>
<dbReference type="GO" id="GO:0005829">
    <property type="term" value="C:cytosol"/>
    <property type="evidence" value="ECO:0007669"/>
    <property type="project" value="TreeGrafter"/>
</dbReference>
<dbReference type="InterPro" id="IPR017932">
    <property type="entry name" value="GATase_2_dom"/>
</dbReference>
<dbReference type="InterPro" id="IPR046348">
    <property type="entry name" value="SIS_dom_sf"/>
</dbReference>
<dbReference type="Proteomes" id="UP000449846">
    <property type="component" value="Unassembled WGS sequence"/>
</dbReference>
<feature type="initiator methionine" description="Removed" evidence="10">
    <location>
        <position position="1"/>
    </location>
</feature>
<dbReference type="CDD" id="cd00714">
    <property type="entry name" value="GFAT"/>
    <property type="match status" value="1"/>
</dbReference>
<feature type="domain" description="SIS" evidence="12">
    <location>
        <begin position="281"/>
        <end position="420"/>
    </location>
</feature>
<dbReference type="Pfam" id="PF13522">
    <property type="entry name" value="GATase_6"/>
    <property type="match status" value="1"/>
</dbReference>
<dbReference type="FunFam" id="3.60.20.10:FF:000006">
    <property type="entry name" value="Glutamine--fructose-6-phosphate aminotransferase [isomerizing]"/>
    <property type="match status" value="1"/>
</dbReference>
<evidence type="ECO:0000256" key="4">
    <source>
        <dbReference type="ARBA" id="ARBA00016090"/>
    </source>
</evidence>
<feature type="domain" description="Glutamine amidotransferase type-2" evidence="11">
    <location>
        <begin position="2"/>
        <end position="218"/>
    </location>
</feature>
<dbReference type="PANTHER" id="PTHR10937:SF0">
    <property type="entry name" value="GLUTAMINE--FRUCTOSE-6-PHOSPHATE TRANSAMINASE (ISOMERIZING)"/>
    <property type="match status" value="1"/>
</dbReference>
<dbReference type="SUPFAM" id="SSF56235">
    <property type="entry name" value="N-terminal nucleophile aminohydrolases (Ntn hydrolases)"/>
    <property type="match status" value="1"/>
</dbReference>
<dbReference type="EC" id="2.6.1.16" evidence="3 10"/>
<proteinExistence type="inferred from homology"/>
<dbReference type="CDD" id="cd05008">
    <property type="entry name" value="SIS_GlmS_GlmD_1"/>
    <property type="match status" value="1"/>
</dbReference>
<dbReference type="InterPro" id="IPR035490">
    <property type="entry name" value="GlmS/FrlB_SIS"/>
</dbReference>
<evidence type="ECO:0000259" key="11">
    <source>
        <dbReference type="PROSITE" id="PS51278"/>
    </source>
</evidence>
<evidence type="ECO:0000256" key="6">
    <source>
        <dbReference type="ARBA" id="ARBA00022576"/>
    </source>
</evidence>
<comment type="subunit">
    <text evidence="10">Homodimer.</text>
</comment>
<feature type="active site" description="Nucleophile; for GATase activity" evidence="10">
    <location>
        <position position="2"/>
    </location>
</feature>
<feature type="domain" description="SIS" evidence="12">
    <location>
        <begin position="453"/>
        <end position="595"/>
    </location>
</feature>
<comment type="subcellular location">
    <subcellularLocation>
        <location evidence="2 10">Cytoplasm</location>
    </subcellularLocation>
</comment>
<dbReference type="InterPro" id="IPR001347">
    <property type="entry name" value="SIS_dom"/>
</dbReference>
<sequence length="605" mass="64635">MCGIIGILGSHEVSPQLVEALKRLEYRGYDSAGVATVDASGQLDRRRAVGKLVNLSDRLVHEPLPGHAGIGHTRWATHGAATEANAHPHRRGPVAVVHNGIIENFRELRDEVVALGLTPESDTDTETVALLTAWHMDQGLGPVEAARATLSRLHGAFALAFLFQGEGDLMIAARKGSPLAVGHGKGEMFIGSDAVALAPFTDRITYLEDGDHAIITRQGAQIFNAAGQPANREIQQIDVGATQIDKGGYRHFMAKEIAEQPAVLGDALEHYIKDGRIVLPEAIDFRDVDRLTLVGCGTAYYAACVARYWFESIAGLPCDLDVASEFRYREPPLSPRSWAMFISQSGETADTLAALHYARDKVAKTVGVVNVGTSAIARDADIALPTLAGIEVGVASSKAFTCQLAVLAVLALKAAHDRGRLTDGELRAHLADLRALPGLLNQTLAVSDECRRLAGWLSEAQDVLYLGRGPLYPVALEGALKLKELSYIHAEGYASGELKHGPIALIDRNVPVVVVAPRDALFDKTVSNMQEVMARHGQVLLISDAEGIEKGGHGIRASLTLPSGGGAFAAILYAVPMQYLAYHTAVAKGTDVDQPRNLAKSVTVE</sequence>
<dbReference type="NCBIfam" id="TIGR01135">
    <property type="entry name" value="glmS"/>
    <property type="match status" value="1"/>
</dbReference>
<organism evidence="13 14">
    <name type="scientific">Paracoccus litorisediminis</name>
    <dbReference type="NCBI Taxonomy" id="2006130"/>
    <lineage>
        <taxon>Bacteria</taxon>
        <taxon>Pseudomonadati</taxon>
        <taxon>Pseudomonadota</taxon>
        <taxon>Alphaproteobacteria</taxon>
        <taxon>Rhodobacterales</taxon>
        <taxon>Paracoccaceae</taxon>
        <taxon>Paracoccus</taxon>
    </lineage>
</organism>
<comment type="function">
    <text evidence="10">Catalyzes the first step in hexosamine metabolism, converting fructose-6P into glucosamine-6P using glutamine as a nitrogen source.</text>
</comment>
<keyword evidence="7 10" id="KW-0808">Transferase</keyword>
<evidence type="ECO:0000256" key="1">
    <source>
        <dbReference type="ARBA" id="ARBA00001031"/>
    </source>
</evidence>
<dbReference type="GO" id="GO:0006487">
    <property type="term" value="P:protein N-linked glycosylation"/>
    <property type="evidence" value="ECO:0007669"/>
    <property type="project" value="TreeGrafter"/>
</dbReference>
<dbReference type="SUPFAM" id="SSF53697">
    <property type="entry name" value="SIS domain"/>
    <property type="match status" value="1"/>
</dbReference>
<dbReference type="RefSeq" id="WP_155038214.1">
    <property type="nucleotide sequence ID" value="NZ_JBHGCD010000001.1"/>
</dbReference>
<dbReference type="PROSITE" id="PS51278">
    <property type="entry name" value="GATASE_TYPE_2"/>
    <property type="match status" value="1"/>
</dbReference>
<evidence type="ECO:0000259" key="12">
    <source>
        <dbReference type="PROSITE" id="PS51464"/>
    </source>
</evidence>
<dbReference type="CDD" id="cd05009">
    <property type="entry name" value="SIS_GlmS_GlmD_2"/>
    <property type="match status" value="1"/>
</dbReference>
<keyword evidence="8" id="KW-0677">Repeat</keyword>
<dbReference type="FunFam" id="3.40.50.10490:FF:000001">
    <property type="entry name" value="Glutamine--fructose-6-phosphate aminotransferase [isomerizing]"/>
    <property type="match status" value="1"/>
</dbReference>
<dbReference type="InterPro" id="IPR035466">
    <property type="entry name" value="GlmS/AgaS_SIS"/>
</dbReference>
<comment type="catalytic activity">
    <reaction evidence="1 10">
        <text>D-fructose 6-phosphate + L-glutamine = D-glucosamine 6-phosphate + L-glutamate</text>
        <dbReference type="Rhea" id="RHEA:13237"/>
        <dbReference type="ChEBI" id="CHEBI:29985"/>
        <dbReference type="ChEBI" id="CHEBI:58359"/>
        <dbReference type="ChEBI" id="CHEBI:58725"/>
        <dbReference type="ChEBI" id="CHEBI:61527"/>
        <dbReference type="EC" id="2.6.1.16"/>
    </reaction>
</comment>
<dbReference type="PROSITE" id="PS51464">
    <property type="entry name" value="SIS"/>
    <property type="match status" value="2"/>
</dbReference>
<evidence type="ECO:0000256" key="2">
    <source>
        <dbReference type="ARBA" id="ARBA00004496"/>
    </source>
</evidence>
<evidence type="ECO:0000256" key="7">
    <source>
        <dbReference type="ARBA" id="ARBA00022679"/>
    </source>
</evidence>
<evidence type="ECO:0000256" key="9">
    <source>
        <dbReference type="ARBA" id="ARBA00022962"/>
    </source>
</evidence>
<evidence type="ECO:0000313" key="13">
    <source>
        <dbReference type="EMBL" id="MTH58331.1"/>
    </source>
</evidence>